<protein>
    <submittedName>
        <fullName evidence="1">Uncharacterized protein</fullName>
    </submittedName>
</protein>
<comment type="caution">
    <text evidence="1">The sequence shown here is derived from an EMBL/GenBank/DDBJ whole genome shotgun (WGS) entry which is preliminary data.</text>
</comment>
<reference evidence="1 2" key="1">
    <citation type="submission" date="2013-06" db="EMBL/GenBank/DDBJ databases">
        <authorList>
            <person name="Weinstock G."/>
            <person name="Sodergren E."/>
            <person name="Lobos E.A."/>
            <person name="Fulton L."/>
            <person name="Fulton R."/>
            <person name="Courtney L."/>
            <person name="Fronick C."/>
            <person name="O'Laughlin M."/>
            <person name="Godfrey J."/>
            <person name="Wilson R.M."/>
            <person name="Miner T."/>
            <person name="Farmer C."/>
            <person name="Delehaunty K."/>
            <person name="Cordes M."/>
            <person name="Minx P."/>
            <person name="Tomlinson C."/>
            <person name="Chen J."/>
            <person name="Wollam A."/>
            <person name="Pepin K.H."/>
            <person name="Bhonagiri V."/>
            <person name="Zhang X."/>
            <person name="Warren W."/>
            <person name="Mitreva M."/>
            <person name="Mardis E.R."/>
            <person name="Wilson R.K."/>
        </authorList>
    </citation>
    <scope>NUCLEOTIDE SEQUENCE [LARGE SCALE GENOMIC DNA]</scope>
    <source>
        <strain evidence="1 2">ATCC 29426</strain>
    </source>
</reference>
<gene>
    <name evidence="1" type="ORF">HMPREF0653_01961</name>
</gene>
<evidence type="ECO:0000313" key="2">
    <source>
        <dbReference type="Proteomes" id="UP000016660"/>
    </source>
</evidence>
<sequence length="41" mass="5075">MIKSLEKKVNDYYFIKHCFRGSKKKEFKFIEIFKKILSLFV</sequence>
<proteinExistence type="predicted"/>
<evidence type="ECO:0000313" key="1">
    <source>
        <dbReference type="EMBL" id="ERJ75247.1"/>
    </source>
</evidence>
<dbReference type="EMBL" id="AWUY01000178">
    <property type="protein sequence ID" value="ERJ75247.1"/>
    <property type="molecule type" value="Genomic_DNA"/>
</dbReference>
<accession>A0ABN0NQI7</accession>
<name>A0ABN0NQI7_9BACT</name>
<dbReference type="Proteomes" id="UP000016660">
    <property type="component" value="Unassembled WGS sequence"/>
</dbReference>
<organism evidence="1 2">
    <name type="scientific">Prevotella disiens JCM 6334 = ATCC 29426</name>
    <dbReference type="NCBI Taxonomy" id="1235811"/>
    <lineage>
        <taxon>Bacteria</taxon>
        <taxon>Pseudomonadati</taxon>
        <taxon>Bacteroidota</taxon>
        <taxon>Bacteroidia</taxon>
        <taxon>Bacteroidales</taxon>
        <taxon>Prevotellaceae</taxon>
        <taxon>Prevotella</taxon>
    </lineage>
</organism>
<keyword evidence="2" id="KW-1185">Reference proteome</keyword>